<dbReference type="RefSeq" id="WP_179665154.1">
    <property type="nucleotide sequence ID" value="NZ_JACCBG010000001.1"/>
</dbReference>
<keyword evidence="3" id="KW-1185">Reference proteome</keyword>
<dbReference type="AlphaFoldDB" id="A0A7Y9JCP9"/>
<dbReference type="Proteomes" id="UP000535511">
    <property type="component" value="Unassembled WGS sequence"/>
</dbReference>
<reference evidence="2 3" key="1">
    <citation type="submission" date="2020-07" db="EMBL/GenBank/DDBJ databases">
        <title>Sequencing the genomes of 1000 actinobacteria strains.</title>
        <authorList>
            <person name="Klenk H.-P."/>
        </authorList>
    </citation>
    <scope>NUCLEOTIDE SEQUENCE [LARGE SCALE GENOMIC DNA]</scope>
    <source>
        <strain evidence="2 3">DSM 21350</strain>
    </source>
</reference>
<proteinExistence type="predicted"/>
<dbReference type="GO" id="GO:0005576">
    <property type="term" value="C:extracellular region"/>
    <property type="evidence" value="ECO:0007669"/>
    <property type="project" value="TreeGrafter"/>
</dbReference>
<dbReference type="Gene3D" id="3.30.2390.20">
    <property type="entry name" value="Type VII secretion system EccB, repeat 1 domain"/>
    <property type="match status" value="1"/>
</dbReference>
<dbReference type="InterPro" id="IPR044857">
    <property type="entry name" value="T7SS_EccB_R1"/>
</dbReference>
<keyword evidence="1" id="KW-1133">Transmembrane helix</keyword>
<protein>
    <submittedName>
        <fullName evidence="2">Type VII secretion protein EccB</fullName>
    </submittedName>
</protein>
<evidence type="ECO:0000313" key="3">
    <source>
        <dbReference type="Proteomes" id="UP000535511"/>
    </source>
</evidence>
<evidence type="ECO:0000256" key="1">
    <source>
        <dbReference type="SAM" id="Phobius"/>
    </source>
</evidence>
<feature type="transmembrane region" description="Helical" evidence="1">
    <location>
        <begin position="41"/>
        <end position="62"/>
    </location>
</feature>
<comment type="caution">
    <text evidence="2">The sequence shown here is derived from an EMBL/GenBank/DDBJ whole genome shotgun (WGS) entry which is preliminary data.</text>
</comment>
<dbReference type="PANTHER" id="PTHR40765">
    <property type="entry name" value="ESX-2 SECRETION SYSTEM ATPASE ECCB2"/>
    <property type="match status" value="1"/>
</dbReference>
<gene>
    <name evidence="2" type="ORF">BJZ21_003741</name>
</gene>
<evidence type="ECO:0000313" key="2">
    <source>
        <dbReference type="EMBL" id="NYD43658.1"/>
    </source>
</evidence>
<name>A0A7Y9JCP9_9ACTN</name>
<organism evidence="2 3">
    <name type="scientific">Nocardioides panaciterrulae</name>
    <dbReference type="NCBI Taxonomy" id="661492"/>
    <lineage>
        <taxon>Bacteria</taxon>
        <taxon>Bacillati</taxon>
        <taxon>Actinomycetota</taxon>
        <taxon>Actinomycetes</taxon>
        <taxon>Propionibacteriales</taxon>
        <taxon>Nocardioidaceae</taxon>
        <taxon>Nocardioides</taxon>
    </lineage>
</organism>
<dbReference type="EMBL" id="JACCBG010000001">
    <property type="protein sequence ID" value="NYD43658.1"/>
    <property type="molecule type" value="Genomic_DNA"/>
</dbReference>
<sequence>MATKRDLVEAYHFNRRRLVTAFVSGAPGGREVEPARPGRTLVGGLALAVLLVAGAAVAGVFAPRDPDDWRKPGLVVSKETGAAYVILKESDHPVLRPVINITSARLILQDGATPTIVSQATIDDQTIGDDIGILGAPATLPTSSLLVDSGWTACTRDGGGLSVAVPGEDHVRAVPDAGFVVQSKGVSYVVAQGTGKDGEPGAYRYAVPSGQDAGDPDNMLDELGLGPLGSAAEVPEEWLALFPAGADLDWKSFGLHGFGEPVPHREDPALGLPPQARVGDVVTVGDESLLLTGTRMRELDDFALAVYRHSTTPGGLLQDASGGSRPGRGPVDWELEQLPRLRHEQPIGDATHWPAATLDPELGDECAVLHSSPDAAPRVTLATDPTGDASPDAAGRADRTVSVASGRGAYVLSGDWTGTDGSPFVVDAKGYAYPLEGSEAAARLGYAGHAPAVVPDSWVELLKAGTPLSVAAALCPPGHEGNSACD</sequence>
<dbReference type="PANTHER" id="PTHR40765:SF2">
    <property type="entry name" value="ESX-2 SECRETION SYSTEM ATPASE ECCB2"/>
    <property type="match status" value="1"/>
</dbReference>
<dbReference type="InterPro" id="IPR007795">
    <property type="entry name" value="T7SS_EccB"/>
</dbReference>
<dbReference type="Pfam" id="PF05108">
    <property type="entry name" value="T7SS_ESX1_EccB"/>
    <property type="match status" value="2"/>
</dbReference>
<accession>A0A7Y9JCP9</accession>
<keyword evidence="1" id="KW-0472">Membrane</keyword>
<keyword evidence="1" id="KW-0812">Transmembrane</keyword>